<keyword evidence="4" id="KW-0175">Coiled coil</keyword>
<organism evidence="7">
    <name type="scientific">Pseudo-nitzschia australis</name>
    <dbReference type="NCBI Taxonomy" id="44445"/>
    <lineage>
        <taxon>Eukaryota</taxon>
        <taxon>Sar</taxon>
        <taxon>Stramenopiles</taxon>
        <taxon>Ochrophyta</taxon>
        <taxon>Bacillariophyta</taxon>
        <taxon>Bacillariophyceae</taxon>
        <taxon>Bacillariophycidae</taxon>
        <taxon>Bacillariales</taxon>
        <taxon>Bacillariaceae</taxon>
        <taxon>Pseudo-nitzschia</taxon>
    </lineage>
</organism>
<evidence type="ECO:0000313" key="7">
    <source>
        <dbReference type="EMBL" id="CAE0714014.1"/>
    </source>
</evidence>
<dbReference type="GO" id="GO:0005524">
    <property type="term" value="F:ATP binding"/>
    <property type="evidence" value="ECO:0007669"/>
    <property type="project" value="UniProtKB-KW"/>
</dbReference>
<feature type="coiled-coil region" evidence="4">
    <location>
        <begin position="363"/>
        <end position="398"/>
    </location>
</feature>
<keyword evidence="2" id="KW-0547">Nucleotide-binding</keyword>
<dbReference type="PANTHER" id="PTHR19211:SF14">
    <property type="entry name" value="ATP-BINDING CASSETTE SUB-FAMILY F MEMBER 1"/>
    <property type="match status" value="1"/>
</dbReference>
<gene>
    <name evidence="7" type="ORF">PAUS00366_LOCUS6766</name>
</gene>
<keyword evidence="3" id="KW-0067">ATP-binding</keyword>
<dbReference type="InterPro" id="IPR003593">
    <property type="entry name" value="AAA+_ATPase"/>
</dbReference>
<accession>A0A7S4AFI6</accession>
<feature type="region of interest" description="Disordered" evidence="5">
    <location>
        <begin position="83"/>
        <end position="119"/>
    </location>
</feature>
<dbReference type="SMART" id="SM00382">
    <property type="entry name" value="AAA"/>
    <property type="match status" value="1"/>
</dbReference>
<dbReference type="PROSITE" id="PS50893">
    <property type="entry name" value="ABC_TRANSPORTER_2"/>
    <property type="match status" value="1"/>
</dbReference>
<dbReference type="AlphaFoldDB" id="A0A7S4AFI6"/>
<proteinExistence type="predicted"/>
<dbReference type="PANTHER" id="PTHR19211">
    <property type="entry name" value="ATP-BINDING TRANSPORT PROTEIN-RELATED"/>
    <property type="match status" value="1"/>
</dbReference>
<dbReference type="InterPro" id="IPR032781">
    <property type="entry name" value="ABC_tran_Xtn"/>
</dbReference>
<dbReference type="InterPro" id="IPR027417">
    <property type="entry name" value="P-loop_NTPase"/>
</dbReference>
<evidence type="ECO:0000259" key="6">
    <source>
        <dbReference type="PROSITE" id="PS50893"/>
    </source>
</evidence>
<sequence length="400" mass="45853">MMDDEIQNEQTEKAAAKKSNFELFVVSHDQDFLNSVCQEILHIEDLKLISYKGNYDSFKKAEADRLKVQLKAYEKQEKRIRELKRNGQSKNKATETMKMNKSKREAGARSQKKKNQAIAVGSESGEVQELIKRPKEYSVKLEFSDVPELSRPVMEVTNVKFRYSEKHPVIFEKIDFGIDMDSRICIVGPNGAGKTTLLKLLTGEIKATKGDVRRNPRLRMGIYNQHFVDRLPMGKTPVEHLRDRFNDLDYQNCRNRLGRYGLEGHAHEVVMRDLSGGQKARVVLVELSLQMPHILLLDEPTNNLDIETIDALCDAINEFNGGIVVVTHDQRLIEECDCTLWVVEKLGVTEWTEGFEDYKDSILRELEEQVEAQNKARLKKMEATAAAKAEKIARLKKSKK</sequence>
<feature type="domain" description="ABC transporter" evidence="6">
    <location>
        <begin position="154"/>
        <end position="370"/>
    </location>
</feature>
<dbReference type="Gene3D" id="3.40.50.300">
    <property type="entry name" value="P-loop containing nucleotide triphosphate hydrolases"/>
    <property type="match status" value="2"/>
</dbReference>
<dbReference type="InterPro" id="IPR050611">
    <property type="entry name" value="ABCF"/>
</dbReference>
<dbReference type="PROSITE" id="PS00211">
    <property type="entry name" value="ABC_TRANSPORTER_1"/>
    <property type="match status" value="1"/>
</dbReference>
<evidence type="ECO:0000256" key="1">
    <source>
        <dbReference type="ARBA" id="ARBA00022737"/>
    </source>
</evidence>
<name>A0A7S4AFI6_9STRA</name>
<dbReference type="SUPFAM" id="SSF52540">
    <property type="entry name" value="P-loop containing nucleoside triphosphate hydrolases"/>
    <property type="match status" value="1"/>
</dbReference>
<dbReference type="EMBL" id="HBIX01008802">
    <property type="protein sequence ID" value="CAE0714014.1"/>
    <property type="molecule type" value="Transcribed_RNA"/>
</dbReference>
<evidence type="ECO:0000256" key="2">
    <source>
        <dbReference type="ARBA" id="ARBA00022741"/>
    </source>
</evidence>
<reference evidence="7" key="1">
    <citation type="submission" date="2021-01" db="EMBL/GenBank/DDBJ databases">
        <authorList>
            <person name="Corre E."/>
            <person name="Pelletier E."/>
            <person name="Niang G."/>
            <person name="Scheremetjew M."/>
            <person name="Finn R."/>
            <person name="Kale V."/>
            <person name="Holt S."/>
            <person name="Cochrane G."/>
            <person name="Meng A."/>
            <person name="Brown T."/>
            <person name="Cohen L."/>
        </authorList>
    </citation>
    <scope>NUCLEOTIDE SEQUENCE</scope>
    <source>
        <strain evidence="7">10249 10 AB</strain>
    </source>
</reference>
<dbReference type="Pfam" id="PF00005">
    <property type="entry name" value="ABC_tran"/>
    <property type="match status" value="1"/>
</dbReference>
<dbReference type="Pfam" id="PF12848">
    <property type="entry name" value="ABC_tran_Xtn"/>
    <property type="match status" value="1"/>
</dbReference>
<dbReference type="FunFam" id="3.40.50.300:FF:000104">
    <property type="entry name" value="ATP-binding cassette sub-family F member 3"/>
    <property type="match status" value="1"/>
</dbReference>
<keyword evidence="1" id="KW-0677">Repeat</keyword>
<dbReference type="GO" id="GO:0016887">
    <property type="term" value="F:ATP hydrolysis activity"/>
    <property type="evidence" value="ECO:0007669"/>
    <property type="project" value="InterPro"/>
</dbReference>
<evidence type="ECO:0000256" key="5">
    <source>
        <dbReference type="SAM" id="MobiDB-lite"/>
    </source>
</evidence>
<evidence type="ECO:0000256" key="3">
    <source>
        <dbReference type="ARBA" id="ARBA00022840"/>
    </source>
</evidence>
<dbReference type="CDD" id="cd03221">
    <property type="entry name" value="ABCF_EF-3"/>
    <property type="match status" value="1"/>
</dbReference>
<evidence type="ECO:0000256" key="4">
    <source>
        <dbReference type="SAM" id="Coils"/>
    </source>
</evidence>
<dbReference type="InterPro" id="IPR003439">
    <property type="entry name" value="ABC_transporter-like_ATP-bd"/>
</dbReference>
<protein>
    <recommendedName>
        <fullName evidence="6">ABC transporter domain-containing protein</fullName>
    </recommendedName>
</protein>
<dbReference type="InterPro" id="IPR017871">
    <property type="entry name" value="ABC_transporter-like_CS"/>
</dbReference>